<name>A0ABQ6VF59_9CORY</name>
<dbReference type="PROSITE" id="PS51186">
    <property type="entry name" value="GNAT"/>
    <property type="match status" value="1"/>
</dbReference>
<evidence type="ECO:0000256" key="2">
    <source>
        <dbReference type="ARBA" id="ARBA00023315"/>
    </source>
</evidence>
<reference evidence="5 6" key="1">
    <citation type="submission" date="2019-10" db="EMBL/GenBank/DDBJ databases">
        <title>Corynebacterium sp novel species isolated from the respiratory tract of Marmot.</title>
        <authorList>
            <person name="Zhang G."/>
        </authorList>
    </citation>
    <scope>NUCLEOTIDE SEQUENCE [LARGE SCALE GENOMIC DNA]</scope>
    <source>
        <strain evidence="5 6">336</strain>
    </source>
</reference>
<dbReference type="InterPro" id="IPR000182">
    <property type="entry name" value="GNAT_dom"/>
</dbReference>
<keyword evidence="1" id="KW-0808">Transferase</keyword>
<dbReference type="SUPFAM" id="SSF55729">
    <property type="entry name" value="Acyl-CoA N-acyltransferases (Nat)"/>
    <property type="match status" value="1"/>
</dbReference>
<dbReference type="Gene3D" id="3.40.630.30">
    <property type="match status" value="1"/>
</dbReference>
<feature type="domain" description="N-acetyltransferase" evidence="4">
    <location>
        <begin position="48"/>
        <end position="205"/>
    </location>
</feature>
<accession>A0ABQ6VF59</accession>
<organism evidence="5 6">
    <name type="scientific">Corynebacterium zhongnanshanii</name>
    <dbReference type="NCBI Taxonomy" id="2768834"/>
    <lineage>
        <taxon>Bacteria</taxon>
        <taxon>Bacillati</taxon>
        <taxon>Actinomycetota</taxon>
        <taxon>Actinomycetes</taxon>
        <taxon>Mycobacteriales</taxon>
        <taxon>Corynebacteriaceae</taxon>
        <taxon>Corynebacterium</taxon>
    </lineage>
</organism>
<dbReference type="InterPro" id="IPR016181">
    <property type="entry name" value="Acyl_CoA_acyltransferase"/>
</dbReference>
<comment type="caution">
    <text evidence="5">The sequence shown here is derived from an EMBL/GenBank/DDBJ whole genome shotgun (WGS) entry which is preliminary data.</text>
</comment>
<gene>
    <name evidence="5" type="ORF">F8377_02495</name>
</gene>
<evidence type="ECO:0000256" key="1">
    <source>
        <dbReference type="ARBA" id="ARBA00022679"/>
    </source>
</evidence>
<dbReference type="EMBL" id="WBZJ01000001">
    <property type="protein sequence ID" value="KAB3523049.1"/>
    <property type="molecule type" value="Genomic_DNA"/>
</dbReference>
<dbReference type="PANTHER" id="PTHR43792:SF8">
    <property type="entry name" value="[RIBOSOMAL PROTEIN US5]-ALANINE N-ACETYLTRANSFERASE"/>
    <property type="match status" value="1"/>
</dbReference>
<dbReference type="PANTHER" id="PTHR43792">
    <property type="entry name" value="GNAT FAMILY, PUTATIVE (AFU_ORTHOLOGUE AFUA_3G00765)-RELATED-RELATED"/>
    <property type="match status" value="1"/>
</dbReference>
<evidence type="ECO:0000256" key="3">
    <source>
        <dbReference type="ARBA" id="ARBA00038502"/>
    </source>
</evidence>
<dbReference type="Proteomes" id="UP000436181">
    <property type="component" value="Unassembled WGS sequence"/>
</dbReference>
<dbReference type="RefSeq" id="WP_151843424.1">
    <property type="nucleotide sequence ID" value="NZ_WBZJ01000001.1"/>
</dbReference>
<evidence type="ECO:0000313" key="6">
    <source>
        <dbReference type="Proteomes" id="UP000436181"/>
    </source>
</evidence>
<evidence type="ECO:0000313" key="5">
    <source>
        <dbReference type="EMBL" id="KAB3523049.1"/>
    </source>
</evidence>
<keyword evidence="6" id="KW-1185">Reference proteome</keyword>
<sequence length="232" mass="26163">MVQWLGDIVAELSGRRQRVSTPYVRTTGPDQALVRLRDLRRGDGQRWRELRLSNEKQLRPVEPTVEGTWQEAHTPGRWRDTYLYLQDARHHGSVFPLVIEADGQFVGQLTLGTIQRGSLSNCWIGYWVAKEYSGRGIATAATALGTDFAMKMLKLHRVEATVLENNPASIAVLRHTGFRVEGRLQRNLHIDGRWQDHLLVAQTVEESAPGGVVHRLINTGRLRPGMGSRMPS</sequence>
<proteinExistence type="inferred from homology"/>
<dbReference type="InterPro" id="IPR051531">
    <property type="entry name" value="N-acetyltransferase"/>
</dbReference>
<comment type="similarity">
    <text evidence="3">Belongs to the acetyltransferase family. RimJ subfamily.</text>
</comment>
<keyword evidence="2" id="KW-0012">Acyltransferase</keyword>
<dbReference type="Pfam" id="PF13302">
    <property type="entry name" value="Acetyltransf_3"/>
    <property type="match status" value="1"/>
</dbReference>
<protein>
    <submittedName>
        <fullName evidence="5">GNAT family N-acetyltransferase</fullName>
    </submittedName>
</protein>
<evidence type="ECO:0000259" key="4">
    <source>
        <dbReference type="PROSITE" id="PS51186"/>
    </source>
</evidence>